<dbReference type="PANTHER" id="PTHR43143">
    <property type="entry name" value="METALLOPHOSPHOESTERASE, CALCINEURIN SUPERFAMILY"/>
    <property type="match status" value="1"/>
</dbReference>
<dbReference type="PANTHER" id="PTHR43143:SF1">
    <property type="entry name" value="SERINE_THREONINE-PROTEIN PHOSPHATASE CPPED1"/>
    <property type="match status" value="1"/>
</dbReference>
<dbReference type="eggNOG" id="COG1409">
    <property type="taxonomic scope" value="Bacteria"/>
</dbReference>
<dbReference type="KEGG" id="psim:KR76_18105"/>
<dbReference type="InterPro" id="IPR029052">
    <property type="entry name" value="Metallo-depent_PP-like"/>
</dbReference>
<organism evidence="1 2">
    <name type="scientific">Nocardioides simplex</name>
    <name type="common">Arthrobacter simplex</name>
    <dbReference type="NCBI Taxonomy" id="2045"/>
    <lineage>
        <taxon>Bacteria</taxon>
        <taxon>Bacillati</taxon>
        <taxon>Actinomycetota</taxon>
        <taxon>Actinomycetes</taxon>
        <taxon>Propionibacteriales</taxon>
        <taxon>Nocardioidaceae</taxon>
        <taxon>Pimelobacter</taxon>
    </lineage>
</organism>
<dbReference type="NCBIfam" id="TIGR03767">
    <property type="entry name" value="P_acnes_RR"/>
    <property type="match status" value="1"/>
</dbReference>
<evidence type="ECO:0000313" key="2">
    <source>
        <dbReference type="Proteomes" id="UP000030300"/>
    </source>
</evidence>
<dbReference type="InterPro" id="IPR051918">
    <property type="entry name" value="STPP_CPPED1"/>
</dbReference>
<accession>A0A0A1DNR9</accession>
<keyword evidence="2" id="KW-1185">Reference proteome</keyword>
<proteinExistence type="predicted"/>
<dbReference type="Proteomes" id="UP000030300">
    <property type="component" value="Chromosome"/>
</dbReference>
<dbReference type="HOGENOM" id="CLU_033055_0_0_11"/>
<dbReference type="InterPro" id="IPR022506">
    <property type="entry name" value="Metallophosphoesterase_PPA1498"/>
</dbReference>
<evidence type="ECO:0000313" key="1">
    <source>
        <dbReference type="EMBL" id="AIY18208.1"/>
    </source>
</evidence>
<dbReference type="SUPFAM" id="SSF56300">
    <property type="entry name" value="Metallo-dependent phosphatases"/>
    <property type="match status" value="1"/>
</dbReference>
<dbReference type="InterPro" id="IPR006311">
    <property type="entry name" value="TAT_signal"/>
</dbReference>
<dbReference type="PROSITE" id="PS51318">
    <property type="entry name" value="TAT"/>
    <property type="match status" value="1"/>
</dbReference>
<dbReference type="STRING" id="2045.KR76_18105"/>
<protein>
    <submittedName>
        <fullName evidence="1">Uncharacterized protein</fullName>
    </submittedName>
</protein>
<dbReference type="OrthoDB" id="8132905at2"/>
<sequence>MEITRRNLVRNAVTAGGLAIAATTMPGVLRSATASATPALAAAPLAPVAPPSGSTLVQTFTTGTPGAGGYRPVISASGEPHVVREGLGVAAEAGRASRRQALISFVQLSDVHIVDAQSPLRLEWTDRLDDPSPLPALGLFSSAYRPQEMLTGHVADSMVRAINRIGSGPVTGKPFALAIQTGDNSDNSQFNEVRWNINVLNGGQVRVDSGNLTRWEGVADSTPLTYDTAYWHPHGAPAGKPVDRPRGEYGFPVVPGLLDAARRPFTAEGLDIPWYSVFGNHDGLAQGNFPASTLQLNLIALGALKIVSPPLGLNPAQLLDDLTTDPAALLTNLLGGALNTVVRAVAPDLNRRLLTRRQIVEQHFALGGAPFGHGFTATNRQQGTAYYTFDQGSFRFIVLDTVNPNGYSDGSLDKPQFTWLQELLARSTDKAVLVFSHHTSDTMGNPLIGTGGQIQQRITGGAVLDALLAAPQVIAWINGHTHRNKITPRPRPTGGGLWEITTASHIDWPQQARIIEVADNADGTLSIFTTMVDHAGPASAGAGTTDAPALAGLARELAANDWHENRGGLGTLDDRNVELLVVNPLT</sequence>
<gene>
    <name evidence="1" type="ORF">KR76_18105</name>
</gene>
<dbReference type="GeneID" id="96610727"/>
<dbReference type="EMBL" id="CP009896">
    <property type="protein sequence ID" value="AIY18208.1"/>
    <property type="molecule type" value="Genomic_DNA"/>
</dbReference>
<dbReference type="RefSeq" id="WP_038680222.1">
    <property type="nucleotide sequence ID" value="NZ_BJMC01000018.1"/>
</dbReference>
<dbReference type="Gene3D" id="3.60.21.10">
    <property type="match status" value="1"/>
</dbReference>
<reference evidence="1 2" key="1">
    <citation type="journal article" date="2015" name="Genome Announc.">
        <title>Complete Genome Sequence of Steroid-Transforming Nocardioides simplex VKM Ac-2033D.</title>
        <authorList>
            <person name="Shtratnikova V.Y."/>
            <person name="Schelkunov M.I."/>
            <person name="Pekov Y.A."/>
            <person name="Fokina V.V."/>
            <person name="Logacheva M.D."/>
            <person name="Sokolov S.L."/>
            <person name="Bragin E.Y."/>
            <person name="Ashapkin V.V."/>
            <person name="Donova M.V."/>
        </authorList>
    </citation>
    <scope>NUCLEOTIDE SEQUENCE [LARGE SCALE GENOMIC DNA]</scope>
    <source>
        <strain evidence="1 2">VKM Ac-2033D</strain>
    </source>
</reference>
<dbReference type="AlphaFoldDB" id="A0A0A1DNR9"/>
<name>A0A0A1DNR9_NOCSI</name>